<proteinExistence type="predicted"/>
<evidence type="ECO:0000313" key="2">
    <source>
        <dbReference type="Proteomes" id="UP000694044"/>
    </source>
</evidence>
<dbReference type="AlphaFoldDB" id="A0A8T1VFY4"/>
<evidence type="ECO:0000313" key="1">
    <source>
        <dbReference type="EMBL" id="KAG7378394.1"/>
    </source>
</evidence>
<dbReference type="OrthoDB" id="127644at2759"/>
<comment type="caution">
    <text evidence="1">The sequence shown here is derived from an EMBL/GenBank/DDBJ whole genome shotgun (WGS) entry which is preliminary data.</text>
</comment>
<protein>
    <recommendedName>
        <fullName evidence="3">M96 mating-specific protein family</fullName>
    </recommendedName>
</protein>
<gene>
    <name evidence="1" type="ORF">PHYPSEUDO_010146</name>
</gene>
<dbReference type="Proteomes" id="UP000694044">
    <property type="component" value="Unassembled WGS sequence"/>
</dbReference>
<name>A0A8T1VFY4_9STRA</name>
<organism evidence="1 2">
    <name type="scientific">Phytophthora pseudosyringae</name>
    <dbReference type="NCBI Taxonomy" id="221518"/>
    <lineage>
        <taxon>Eukaryota</taxon>
        <taxon>Sar</taxon>
        <taxon>Stramenopiles</taxon>
        <taxon>Oomycota</taxon>
        <taxon>Peronosporomycetes</taxon>
        <taxon>Peronosporales</taxon>
        <taxon>Peronosporaceae</taxon>
        <taxon>Phytophthora</taxon>
    </lineage>
</organism>
<sequence length="414" mass="47371">MEATTSSSQSGSDSAADAGHQILLFRGDKRLGASATASGLTKSGNKKRVRRIQVELPLLRQQVQGLELKLKRLQLQNVSTPAIAQSRYKCTNGQIQVAQVSNLWNQVAERQLKERLRVEQRQLNLKESCKEFVLYSSELHKLFAKFEEAREETSKRLGGRPQYPFWDFAAHGDDEMVSEQMLVVSKLYLQVQQQFQNPGRTMHFGSELAMGRDIPRLDPSVQAGIVFDAHCGVLLPFSLDVAVEAYWKLFRFDHIEEQTSKKSWDDLEDIFSRSFTVRANFEGCTSEAQGKYLCKKYVRKDYVAVVWSGVWNLSEYGGVKFHGMQLHKRGFIKLRRVCRQGPGQQSTSTIVETNFKTIPIFHGSVTDQTQQMQAFISALNRSFSRMNAKFCQMMSDQLLKEDWRATFEREKPPM</sequence>
<keyword evidence="2" id="KW-1185">Reference proteome</keyword>
<accession>A0A8T1VFY4</accession>
<evidence type="ECO:0008006" key="3">
    <source>
        <dbReference type="Google" id="ProtNLM"/>
    </source>
</evidence>
<reference evidence="1" key="1">
    <citation type="submission" date="2021-02" db="EMBL/GenBank/DDBJ databases">
        <authorList>
            <person name="Palmer J.M."/>
        </authorList>
    </citation>
    <scope>NUCLEOTIDE SEQUENCE</scope>
    <source>
        <strain evidence="1">SCRP734</strain>
    </source>
</reference>
<dbReference type="EMBL" id="JAGDFM010000428">
    <property type="protein sequence ID" value="KAG7378394.1"/>
    <property type="molecule type" value="Genomic_DNA"/>
</dbReference>